<proteinExistence type="predicted"/>
<dbReference type="PANTHER" id="PTHR10773">
    <property type="entry name" value="DNA-DIRECTED RNA POLYMERASES I, II, AND III SUBUNIT RPABC2"/>
    <property type="match status" value="1"/>
</dbReference>
<reference evidence="1" key="2">
    <citation type="submission" date="2022-06" db="UniProtKB">
        <authorList>
            <consortium name="EnsemblMetazoa"/>
        </authorList>
    </citation>
    <scope>IDENTIFICATION</scope>
</reference>
<name>A0A8R2HB01_ACYPI</name>
<sequence>MANEACSMYVTYKQNNNIDLPNNSGEWNSNNIEQVDNILSKTVLKDMKFEMIDGIELLDTVCQDEIPAVIVVPPGNSFPRIRATGNEVNIDTLTNSDESSVNLEYCEVAKPTQGGRSRKKINTRQKNKNIKNKISTQFEIKCKHNIENSVSNTICMLKSKLTHDDCKIFNKKLSDIQSKIEQDKFILSFMSIDKAKRTNRKKIFSNRTTRAVYKYFIPTSESERVPVCLDAFVSVTNITKRRIHILGRHFFDYQVSPVEKRGGCRITPNTLEISESIVNHIETFRCRKSHHTRKDTGRSYLPPELNVTLMWSKWQAERKSNDLPVASFSKYYNIYTNKFNISFGHPRQDVCSFCTEKISKISVENDKHIKNEMKLELKTHQALSKFFFKLMYEKNESEIIDY</sequence>
<evidence type="ECO:0000313" key="2">
    <source>
        <dbReference type="Proteomes" id="UP000007819"/>
    </source>
</evidence>
<dbReference type="GeneID" id="107885416"/>
<keyword evidence="2" id="KW-1185">Reference proteome</keyword>
<reference evidence="2" key="1">
    <citation type="submission" date="2010-06" db="EMBL/GenBank/DDBJ databases">
        <authorList>
            <person name="Jiang H."/>
            <person name="Abraham K."/>
            <person name="Ali S."/>
            <person name="Alsbrooks S.L."/>
            <person name="Anim B.N."/>
            <person name="Anosike U.S."/>
            <person name="Attaway T."/>
            <person name="Bandaranaike D.P."/>
            <person name="Battles P.K."/>
            <person name="Bell S.N."/>
            <person name="Bell A.V."/>
            <person name="Beltran B."/>
            <person name="Bickham C."/>
            <person name="Bustamante Y."/>
            <person name="Caleb T."/>
            <person name="Canada A."/>
            <person name="Cardenas V."/>
            <person name="Carter K."/>
            <person name="Chacko J."/>
            <person name="Chandrabose M.N."/>
            <person name="Chavez D."/>
            <person name="Chavez A."/>
            <person name="Chen L."/>
            <person name="Chu H.-S."/>
            <person name="Claassen K.J."/>
            <person name="Cockrell R."/>
            <person name="Collins M."/>
            <person name="Cooper J.A."/>
            <person name="Cree A."/>
            <person name="Curry S.M."/>
            <person name="Da Y."/>
            <person name="Dao M.D."/>
            <person name="Das B."/>
            <person name="Davila M.-L."/>
            <person name="Davy-Carroll L."/>
            <person name="Denson S."/>
            <person name="Dinh H."/>
            <person name="Ebong V.E."/>
            <person name="Edwards J.R."/>
            <person name="Egan A."/>
            <person name="El-Daye J."/>
            <person name="Escobedo L."/>
            <person name="Fernandez S."/>
            <person name="Fernando P.R."/>
            <person name="Flagg N."/>
            <person name="Forbes L.D."/>
            <person name="Fowler R.G."/>
            <person name="Fu Q."/>
            <person name="Gabisi R.A."/>
            <person name="Ganer J."/>
            <person name="Garbino Pronczuk A."/>
            <person name="Garcia R.M."/>
            <person name="Garner T."/>
            <person name="Garrett T.E."/>
            <person name="Gonzalez D.A."/>
            <person name="Hamid H."/>
            <person name="Hawkins E.S."/>
            <person name="Hirani K."/>
            <person name="Hogues M.E."/>
            <person name="Hollins B."/>
            <person name="Hsiao C.-H."/>
            <person name="Jabil R."/>
            <person name="James M.L."/>
            <person name="Jhangiani S.N."/>
            <person name="Johnson B."/>
            <person name="Johnson Q."/>
            <person name="Joshi V."/>
            <person name="Kalu J.B."/>
            <person name="Kam C."/>
            <person name="Kashfia A."/>
            <person name="Keebler J."/>
            <person name="Kisamo H."/>
            <person name="Kovar C.L."/>
            <person name="Lago L.A."/>
            <person name="Lai C.-Y."/>
            <person name="Laidlaw J."/>
            <person name="Lara F."/>
            <person name="Le T.-K."/>
            <person name="Lee S.L."/>
            <person name="Legall F.H."/>
            <person name="Lemon S.J."/>
            <person name="Lewis L.R."/>
            <person name="Li B."/>
            <person name="Liu Y."/>
            <person name="Liu Y.-S."/>
            <person name="Lopez J."/>
            <person name="Lozado R.J."/>
            <person name="Lu J."/>
            <person name="Madu R.C."/>
            <person name="Maheshwari M."/>
            <person name="Maheshwari R."/>
            <person name="Malloy K."/>
            <person name="Martinez E."/>
            <person name="Mathew T."/>
            <person name="Mercado I.C."/>
            <person name="Mercado C."/>
            <person name="Meyer B."/>
            <person name="Montgomery K."/>
            <person name="Morgan M.B."/>
            <person name="Munidasa M."/>
            <person name="Nazareth L.V."/>
            <person name="Nelson J."/>
            <person name="Ng B.M."/>
            <person name="Nguyen N.B."/>
            <person name="Nguyen P.Q."/>
            <person name="Nguyen T."/>
            <person name="Obregon M."/>
            <person name="Okwuonu G.O."/>
            <person name="Onwere C.G."/>
            <person name="Orozco G."/>
            <person name="Parra A."/>
            <person name="Patel S."/>
            <person name="Patil S."/>
            <person name="Perez A."/>
            <person name="Perez Y."/>
            <person name="Pham C."/>
            <person name="Primus E.L."/>
            <person name="Pu L.-L."/>
            <person name="Puazo M."/>
            <person name="Qin X."/>
            <person name="Quiroz J.B."/>
            <person name="Reese J."/>
            <person name="Richards S."/>
            <person name="Rives C.M."/>
            <person name="Robberts R."/>
            <person name="Ruiz S.J."/>
            <person name="Ruiz M.J."/>
            <person name="Santibanez J."/>
            <person name="Schneider B.W."/>
            <person name="Sisson I."/>
            <person name="Smith M."/>
            <person name="Sodergren E."/>
            <person name="Song X.-Z."/>
            <person name="Song B.B."/>
            <person name="Summersgill H."/>
            <person name="Thelus R."/>
            <person name="Thornton R.D."/>
            <person name="Trejos Z.Y."/>
            <person name="Usmani K."/>
            <person name="Vattathil S."/>
            <person name="Villasana D."/>
            <person name="Walker D.L."/>
            <person name="Wang S."/>
            <person name="Wang K."/>
            <person name="White C.S."/>
            <person name="Williams A.C."/>
            <person name="Williamson J."/>
            <person name="Wilson K."/>
            <person name="Woghiren I.O."/>
            <person name="Woodworth J.R."/>
            <person name="Worley K.C."/>
            <person name="Wright R.A."/>
            <person name="Wu W."/>
            <person name="Young L."/>
            <person name="Zhang L."/>
            <person name="Zhang J."/>
            <person name="Zhu Y."/>
            <person name="Muzny D.M."/>
            <person name="Weinstock G."/>
            <person name="Gibbs R.A."/>
        </authorList>
    </citation>
    <scope>NUCLEOTIDE SEQUENCE [LARGE SCALE GENOMIC DNA]</scope>
    <source>
        <strain evidence="2">LSR1</strain>
    </source>
</reference>
<evidence type="ECO:0000313" key="1">
    <source>
        <dbReference type="EnsemblMetazoa" id="XP_016664545.1"/>
    </source>
</evidence>
<dbReference type="EnsemblMetazoa" id="XM_016809056.2">
    <property type="protein sequence ID" value="XP_016664545.1"/>
    <property type="gene ID" value="LOC107885416"/>
</dbReference>
<protein>
    <submittedName>
        <fullName evidence="1">Uncharacterized protein</fullName>
    </submittedName>
</protein>
<dbReference type="RefSeq" id="XP_016664545.1">
    <property type="nucleotide sequence ID" value="XM_016809056.2"/>
</dbReference>
<dbReference type="Proteomes" id="UP000007819">
    <property type="component" value="Unassembled WGS sequence"/>
</dbReference>
<dbReference type="AlphaFoldDB" id="A0A8R2HB01"/>
<dbReference type="PANTHER" id="PTHR10773:SF19">
    <property type="match status" value="1"/>
</dbReference>
<dbReference type="OrthoDB" id="6602382at2759"/>
<organism evidence="1 2">
    <name type="scientific">Acyrthosiphon pisum</name>
    <name type="common">Pea aphid</name>
    <dbReference type="NCBI Taxonomy" id="7029"/>
    <lineage>
        <taxon>Eukaryota</taxon>
        <taxon>Metazoa</taxon>
        <taxon>Ecdysozoa</taxon>
        <taxon>Arthropoda</taxon>
        <taxon>Hexapoda</taxon>
        <taxon>Insecta</taxon>
        <taxon>Pterygota</taxon>
        <taxon>Neoptera</taxon>
        <taxon>Paraneoptera</taxon>
        <taxon>Hemiptera</taxon>
        <taxon>Sternorrhyncha</taxon>
        <taxon>Aphidomorpha</taxon>
        <taxon>Aphidoidea</taxon>
        <taxon>Aphididae</taxon>
        <taxon>Macrosiphini</taxon>
        <taxon>Acyrthosiphon</taxon>
    </lineage>
</organism>
<accession>A0A8R2HB01</accession>
<dbReference type="KEGG" id="api:107885416"/>